<dbReference type="InParanoid" id="A0A7M7MII2"/>
<organism evidence="4 5">
    <name type="scientific">Varroa destructor</name>
    <name type="common">Honeybee mite</name>
    <dbReference type="NCBI Taxonomy" id="109461"/>
    <lineage>
        <taxon>Eukaryota</taxon>
        <taxon>Metazoa</taxon>
        <taxon>Ecdysozoa</taxon>
        <taxon>Arthropoda</taxon>
        <taxon>Chelicerata</taxon>
        <taxon>Arachnida</taxon>
        <taxon>Acari</taxon>
        <taxon>Parasitiformes</taxon>
        <taxon>Mesostigmata</taxon>
        <taxon>Gamasina</taxon>
        <taxon>Dermanyssoidea</taxon>
        <taxon>Varroidae</taxon>
        <taxon>Varroa</taxon>
    </lineage>
</organism>
<dbReference type="InterPro" id="IPR035979">
    <property type="entry name" value="RBD_domain_sf"/>
</dbReference>
<dbReference type="RefSeq" id="XP_022667137.1">
    <property type="nucleotide sequence ID" value="XM_022811402.1"/>
</dbReference>
<dbReference type="GO" id="GO:0000900">
    <property type="term" value="F:mRNA regulatory element binding translation repressor activity"/>
    <property type="evidence" value="ECO:0007669"/>
    <property type="project" value="TreeGrafter"/>
</dbReference>
<dbReference type="EnsemblMetazoa" id="XM_022811402">
    <property type="protein sequence ID" value="XP_022667137"/>
    <property type="gene ID" value="LOC111252860"/>
</dbReference>
<dbReference type="OrthoDB" id="10513713at2759"/>
<proteinExistence type="predicted"/>
<dbReference type="InterPro" id="IPR012677">
    <property type="entry name" value="Nucleotide-bd_a/b_plait_sf"/>
</dbReference>
<protein>
    <recommendedName>
        <fullName evidence="3">RRM domain-containing protein</fullName>
    </recommendedName>
</protein>
<dbReference type="GO" id="GO:0043005">
    <property type="term" value="C:neuron projection"/>
    <property type="evidence" value="ECO:0007669"/>
    <property type="project" value="TreeGrafter"/>
</dbReference>
<dbReference type="GO" id="GO:0003730">
    <property type="term" value="F:mRNA 3'-UTR binding"/>
    <property type="evidence" value="ECO:0007669"/>
    <property type="project" value="InterPro"/>
</dbReference>
<keyword evidence="1 2" id="KW-0694">RNA-binding</keyword>
<evidence type="ECO:0000313" key="5">
    <source>
        <dbReference type="Proteomes" id="UP000594260"/>
    </source>
</evidence>
<dbReference type="PROSITE" id="PS50102">
    <property type="entry name" value="RRM"/>
    <property type="match status" value="1"/>
</dbReference>
<dbReference type="GeneID" id="111252860"/>
<dbReference type="Proteomes" id="UP000594260">
    <property type="component" value="Unplaced"/>
</dbReference>
<dbReference type="InterPro" id="IPR000504">
    <property type="entry name" value="RRM_dom"/>
</dbReference>
<dbReference type="GO" id="GO:0045202">
    <property type="term" value="C:synapse"/>
    <property type="evidence" value="ECO:0007669"/>
    <property type="project" value="TreeGrafter"/>
</dbReference>
<dbReference type="PANTHER" id="PTHR12566">
    <property type="entry name" value="CYTOPLASMIC POLYADENYLATION ELEMENT BINDING PROTEIN CPEB"/>
    <property type="match status" value="1"/>
</dbReference>
<sequence length="518" mass="58283">MGFEMTDRDSGMTVNIRAAHATTVSLIGSPCVTADDTTTSASSSPVEPCTPYPTNDITPIGFAAPLPRHVAAQLRWAAEDVRGSCPMFPYQHGYHTWDDGTDPEIAHFLSYAMSPNPFLNVPRELNESQQTRLYSLFTVSQGPLGISSNTDVPRIPCVRKPFKKEDIRLRPLAGVAAINQRLEEEDNASLAHQWFAQQPNDQTREFEHDKITYIVVPREVVIPELSQVVLVRPMLGTPNVLDQAGHRVLSDLLGVFGSIENQQWVDGASSQGHAGVRIVFHSSSAVAQLLVKCSYIYEHGYVFTGAVGSRCISLQIWPYWQSLGNYRRYETFKEELIFEEPCYVYGLDEPLTGEQLAAPFDSLFGPVLYAKVFLDPLGYPTHEGFVVFRERDHHIAALRCGRVVVNARNIRLILTTVPEFDHELCCHCLAKVGRVFCRHSQCTAFFCNACFFKVHDRRSLMRQIEDPLLEVVQESHRVYIYSTEKASGQQAQEAQEQERDNKTQVCVQSIMRSPAKNQ</sequence>
<dbReference type="GO" id="GO:0008135">
    <property type="term" value="F:translation factor activity, RNA binding"/>
    <property type="evidence" value="ECO:0007669"/>
    <property type="project" value="TreeGrafter"/>
</dbReference>
<dbReference type="AlphaFoldDB" id="A0A7M7MII2"/>
<dbReference type="KEGG" id="vde:111252860"/>
<feature type="domain" description="RRM" evidence="3">
    <location>
        <begin position="340"/>
        <end position="417"/>
    </location>
</feature>
<evidence type="ECO:0000256" key="2">
    <source>
        <dbReference type="PROSITE-ProRule" id="PRU00176"/>
    </source>
</evidence>
<dbReference type="SUPFAM" id="SSF54928">
    <property type="entry name" value="RNA-binding domain, RBD"/>
    <property type="match status" value="1"/>
</dbReference>
<name>A0A7M7MII2_VARDE</name>
<dbReference type="GO" id="GO:0043022">
    <property type="term" value="F:ribosome binding"/>
    <property type="evidence" value="ECO:0007669"/>
    <property type="project" value="TreeGrafter"/>
</dbReference>
<evidence type="ECO:0000259" key="3">
    <source>
        <dbReference type="PROSITE" id="PS50102"/>
    </source>
</evidence>
<dbReference type="InterPro" id="IPR034819">
    <property type="entry name" value="CPEB"/>
</dbReference>
<dbReference type="Gene3D" id="4.10.640.40">
    <property type="entry name" value="Cytoplasmic polyadenylation element-binding protein, ZZ domain"/>
    <property type="match status" value="1"/>
</dbReference>
<keyword evidence="5" id="KW-1185">Reference proteome</keyword>
<evidence type="ECO:0000313" key="4">
    <source>
        <dbReference type="EnsemblMetazoa" id="XP_022667137"/>
    </source>
</evidence>
<dbReference type="GO" id="GO:0005634">
    <property type="term" value="C:nucleus"/>
    <property type="evidence" value="ECO:0007669"/>
    <property type="project" value="TreeGrafter"/>
</dbReference>
<reference evidence="4" key="1">
    <citation type="submission" date="2021-01" db="UniProtKB">
        <authorList>
            <consortium name="EnsemblMetazoa"/>
        </authorList>
    </citation>
    <scope>IDENTIFICATION</scope>
</reference>
<dbReference type="Gene3D" id="3.30.70.330">
    <property type="match status" value="1"/>
</dbReference>
<dbReference type="CDD" id="cd19757">
    <property type="entry name" value="Bbox1"/>
    <property type="match status" value="1"/>
</dbReference>
<evidence type="ECO:0000256" key="1">
    <source>
        <dbReference type="ARBA" id="ARBA00022884"/>
    </source>
</evidence>
<accession>A0A7M7MII2</accession>
<dbReference type="GO" id="GO:2000766">
    <property type="term" value="P:negative regulation of cytoplasmic translation"/>
    <property type="evidence" value="ECO:0007669"/>
    <property type="project" value="TreeGrafter"/>
</dbReference>
<dbReference type="GO" id="GO:0005737">
    <property type="term" value="C:cytoplasm"/>
    <property type="evidence" value="ECO:0007669"/>
    <property type="project" value="TreeGrafter"/>
</dbReference>
<dbReference type="InterPro" id="IPR038446">
    <property type="entry name" value="CEBP_ZZ_sf"/>
</dbReference>